<dbReference type="EMBL" id="JANVFU010000001">
    <property type="protein sequence ID" value="KAJ3750380.1"/>
    <property type="molecule type" value="Genomic_DNA"/>
</dbReference>
<protein>
    <submittedName>
        <fullName evidence="2">Uncharacterized protein</fullName>
    </submittedName>
</protein>
<gene>
    <name evidence="2" type="ORF">DFH05DRAFT_1467049</name>
</gene>
<dbReference type="AlphaFoldDB" id="A0A9W8PAV8"/>
<evidence type="ECO:0000256" key="1">
    <source>
        <dbReference type="SAM" id="MobiDB-lite"/>
    </source>
</evidence>
<accession>A0A9W8PAV8</accession>
<evidence type="ECO:0000313" key="2">
    <source>
        <dbReference type="EMBL" id="KAJ3750380.1"/>
    </source>
</evidence>
<feature type="region of interest" description="Disordered" evidence="1">
    <location>
        <begin position="43"/>
        <end position="69"/>
    </location>
</feature>
<comment type="caution">
    <text evidence="2">The sequence shown here is derived from an EMBL/GenBank/DDBJ whole genome shotgun (WGS) entry which is preliminary data.</text>
</comment>
<organism evidence="2 3">
    <name type="scientific">Lentinula detonsa</name>
    <dbReference type="NCBI Taxonomy" id="2804962"/>
    <lineage>
        <taxon>Eukaryota</taxon>
        <taxon>Fungi</taxon>
        <taxon>Dikarya</taxon>
        <taxon>Basidiomycota</taxon>
        <taxon>Agaricomycotina</taxon>
        <taxon>Agaricomycetes</taxon>
        <taxon>Agaricomycetidae</taxon>
        <taxon>Agaricales</taxon>
        <taxon>Marasmiineae</taxon>
        <taxon>Omphalotaceae</taxon>
        <taxon>Lentinula</taxon>
    </lineage>
</organism>
<proteinExistence type="predicted"/>
<name>A0A9W8PAV8_9AGAR</name>
<sequence>MLSIARVLVAFHTAAYLALVGFTPFNSIVLATPFPMAMMKNHNTSFPEEAGPRSKTPKTPSNHNLSHSPPVPRRLLPFFMRSVESRQNIDIIAALNGYVTDAGVQAKNLQQCSTSCTGNSQAQQEASVSSLSLFGGSLLGFQHTVSDKGLANFDQNSGLEVLFRKLIDESKYTLNSIDDLVQCDPLLSALLGPTVYELKCFLEWVLDITEDATDASLNELAPTLRALLGQFGDCLLGTCLL</sequence>
<evidence type="ECO:0000313" key="3">
    <source>
        <dbReference type="Proteomes" id="UP001142393"/>
    </source>
</evidence>
<dbReference type="Proteomes" id="UP001142393">
    <property type="component" value="Unassembled WGS sequence"/>
</dbReference>
<keyword evidence="3" id="KW-1185">Reference proteome</keyword>
<feature type="compositionally biased region" description="Polar residues" evidence="1">
    <location>
        <begin position="57"/>
        <end position="67"/>
    </location>
</feature>
<reference evidence="2 3" key="1">
    <citation type="journal article" date="2023" name="Proc. Natl. Acad. Sci. U.S.A.">
        <title>A global phylogenomic analysis of the shiitake genus Lentinula.</title>
        <authorList>
            <person name="Sierra-Patev S."/>
            <person name="Min B."/>
            <person name="Naranjo-Ortiz M."/>
            <person name="Looney B."/>
            <person name="Konkel Z."/>
            <person name="Slot J.C."/>
            <person name="Sakamoto Y."/>
            <person name="Steenwyk J.L."/>
            <person name="Rokas A."/>
            <person name="Carro J."/>
            <person name="Camarero S."/>
            <person name="Ferreira P."/>
            <person name="Molpeceres G."/>
            <person name="Ruiz-Duenas F.J."/>
            <person name="Serrano A."/>
            <person name="Henrissat B."/>
            <person name="Drula E."/>
            <person name="Hughes K.W."/>
            <person name="Mata J.L."/>
            <person name="Ishikawa N.K."/>
            <person name="Vargas-Isla R."/>
            <person name="Ushijima S."/>
            <person name="Smith C.A."/>
            <person name="Donoghue J."/>
            <person name="Ahrendt S."/>
            <person name="Andreopoulos W."/>
            <person name="He G."/>
            <person name="LaButti K."/>
            <person name="Lipzen A."/>
            <person name="Ng V."/>
            <person name="Riley R."/>
            <person name="Sandor L."/>
            <person name="Barry K."/>
            <person name="Martinez A.T."/>
            <person name="Xiao Y."/>
            <person name="Gibbons J.G."/>
            <person name="Terashima K."/>
            <person name="Grigoriev I.V."/>
            <person name="Hibbett D."/>
        </authorList>
    </citation>
    <scope>NUCLEOTIDE SEQUENCE [LARGE SCALE GENOMIC DNA]</scope>
    <source>
        <strain evidence="2 3">TFB7810</strain>
    </source>
</reference>